<dbReference type="RefSeq" id="XP_067763368.1">
    <property type="nucleotide sequence ID" value="XM_067908547.1"/>
</dbReference>
<feature type="transmembrane region" description="Helical" evidence="1">
    <location>
        <begin position="381"/>
        <end position="398"/>
    </location>
</feature>
<organism evidence="2 3">
    <name type="scientific">Spironucleus salmonicida</name>
    <dbReference type="NCBI Taxonomy" id="348837"/>
    <lineage>
        <taxon>Eukaryota</taxon>
        <taxon>Metamonada</taxon>
        <taxon>Diplomonadida</taxon>
        <taxon>Hexamitidae</taxon>
        <taxon>Hexamitinae</taxon>
        <taxon>Spironucleus</taxon>
    </lineage>
</organism>
<feature type="transmembrane region" description="Helical" evidence="1">
    <location>
        <begin position="404"/>
        <end position="429"/>
    </location>
</feature>
<reference evidence="2 3" key="1">
    <citation type="journal article" date="2014" name="PLoS Genet.">
        <title>The Genome of Spironucleus salmonicida Highlights a Fish Pathogen Adapted to Fluctuating Environments.</title>
        <authorList>
            <person name="Xu F."/>
            <person name="Jerlstrom-Hultqvist J."/>
            <person name="Einarsson E."/>
            <person name="Astvaldsson A."/>
            <person name="Svard S.G."/>
            <person name="Andersson J.O."/>
        </authorList>
    </citation>
    <scope>NUCLEOTIDE SEQUENCE [LARGE SCALE GENOMIC DNA]</scope>
    <source>
        <strain evidence="2 3">ATCC 50377</strain>
    </source>
</reference>
<feature type="transmembrane region" description="Helical" evidence="1">
    <location>
        <begin position="80"/>
        <end position="102"/>
    </location>
</feature>
<feature type="transmembrane region" description="Helical" evidence="1">
    <location>
        <begin position="191"/>
        <end position="210"/>
    </location>
</feature>
<gene>
    <name evidence="2" type="ORF">SS50377_24706</name>
</gene>
<dbReference type="GeneID" id="94298729"/>
<feature type="transmembrane region" description="Helical" evidence="1">
    <location>
        <begin position="24"/>
        <end position="45"/>
    </location>
</feature>
<dbReference type="KEGG" id="ssao:94298729"/>
<comment type="caution">
    <text evidence="2">The sequence shown here is derived from an EMBL/GenBank/DDBJ whole genome shotgun (WGS) entry which is preliminary data.</text>
</comment>
<feature type="transmembrane region" description="Helical" evidence="1">
    <location>
        <begin position="313"/>
        <end position="334"/>
    </location>
</feature>
<feature type="transmembrane region" description="Helical" evidence="1">
    <location>
        <begin position="109"/>
        <end position="132"/>
    </location>
</feature>
<feature type="transmembrane region" description="Helical" evidence="1">
    <location>
        <begin position="346"/>
        <end position="369"/>
    </location>
</feature>
<dbReference type="Proteomes" id="UP000018208">
    <property type="component" value="Unassembled WGS sequence"/>
</dbReference>
<feature type="transmembrane region" description="Helical" evidence="1">
    <location>
        <begin position="138"/>
        <end position="156"/>
    </location>
</feature>
<sequence length="444" mass="51329">MDLLSRKPSLGVKRNSDSYIDFNLLHIFILGIVHTAFIVITLCAFQTRSYSFSTTCVILEMCYFQLITLNTTLIRQADKYFITTFGVYLGSVNKQAFFLTLLYQFIYSVFLIVVESLLLFFTFHTGLGIVVLVELKKFVLYPMCVSFMILKEILLTKLPPLKHFSFSVSWYLFQLVPVLYAQILQPLNLSYFYLIRSCIDLILIVTIIIMNQDTLFFIWVLQESRFHFSQVAVPLFKAIIPQLGQFTFLFIYHFTLCAYCINFASNIAFAQFYLYSVYYHMYAIQLSFAVEYRDAYFNCFDEITLIRSRLAKLCILSILLITVQSGIVLISVALTNNIHSFDYTMFAAAYISAILVPLTQCSYALLLAVEKIAVHVIRIDVILMIVLNIVLVLAWELFPLFNRIYLISAFVQFCALCYYVILALTALGVRNRHHRNIRALINEG</sequence>
<name>A0A9P8LQX6_9EUKA</name>
<evidence type="ECO:0000256" key="1">
    <source>
        <dbReference type="SAM" id="Phobius"/>
    </source>
</evidence>
<dbReference type="EMBL" id="AUWU02000005">
    <property type="protein sequence ID" value="KAH0572595.1"/>
    <property type="molecule type" value="Genomic_DNA"/>
</dbReference>
<keyword evidence="1" id="KW-0472">Membrane</keyword>
<feature type="transmembrane region" description="Helical" evidence="1">
    <location>
        <begin position="168"/>
        <end position="185"/>
    </location>
</feature>
<keyword evidence="1" id="KW-1133">Transmembrane helix</keyword>
<proteinExistence type="predicted"/>
<evidence type="ECO:0000313" key="3">
    <source>
        <dbReference type="Proteomes" id="UP000018208"/>
    </source>
</evidence>
<keyword evidence="3" id="KW-1185">Reference proteome</keyword>
<evidence type="ECO:0000313" key="2">
    <source>
        <dbReference type="EMBL" id="KAH0572595.1"/>
    </source>
</evidence>
<accession>A0A9P8LQX6</accession>
<dbReference type="AlphaFoldDB" id="A0A9P8LQX6"/>
<keyword evidence="1 2" id="KW-0812">Transmembrane</keyword>
<protein>
    <submittedName>
        <fullName evidence="2">Transmembrane domain-containing protein</fullName>
    </submittedName>
</protein>